<keyword evidence="1" id="KW-1133">Transmembrane helix</keyword>
<protein>
    <recommendedName>
        <fullName evidence="3">O-antigen ligase domain-containing protein</fullName>
    </recommendedName>
</protein>
<proteinExistence type="predicted"/>
<keyword evidence="1" id="KW-0472">Membrane</keyword>
<gene>
    <name evidence="2" type="ORF">METZ01_LOCUS463756</name>
</gene>
<accession>A0A383AT60</accession>
<evidence type="ECO:0000256" key="1">
    <source>
        <dbReference type="SAM" id="Phobius"/>
    </source>
</evidence>
<feature type="transmembrane region" description="Helical" evidence="1">
    <location>
        <begin position="64"/>
        <end position="83"/>
    </location>
</feature>
<organism evidence="2">
    <name type="scientific">marine metagenome</name>
    <dbReference type="NCBI Taxonomy" id="408172"/>
    <lineage>
        <taxon>unclassified sequences</taxon>
        <taxon>metagenomes</taxon>
        <taxon>ecological metagenomes</taxon>
    </lineage>
</organism>
<evidence type="ECO:0000313" key="2">
    <source>
        <dbReference type="EMBL" id="SVE10902.1"/>
    </source>
</evidence>
<name>A0A383AT60_9ZZZZ</name>
<dbReference type="EMBL" id="UINC01194689">
    <property type="protein sequence ID" value="SVE10902.1"/>
    <property type="molecule type" value="Genomic_DNA"/>
</dbReference>
<feature type="transmembrane region" description="Helical" evidence="1">
    <location>
        <begin position="89"/>
        <end position="109"/>
    </location>
</feature>
<sequence>MVFKILILVLYKKYHNNFGCTTHPHNLYIQALVESGIIGFFLFILFVFFMFHKIYLNNNFEKKLLLGIILLVIFWPIMSTGSFLKNWNMMFICYLIGLSLAFSNFVITLDKKPESHNIK</sequence>
<dbReference type="AlphaFoldDB" id="A0A383AT60"/>
<evidence type="ECO:0008006" key="3">
    <source>
        <dbReference type="Google" id="ProtNLM"/>
    </source>
</evidence>
<keyword evidence="1" id="KW-0812">Transmembrane</keyword>
<feature type="transmembrane region" description="Helical" evidence="1">
    <location>
        <begin position="27"/>
        <end position="52"/>
    </location>
</feature>
<reference evidence="2" key="1">
    <citation type="submission" date="2018-05" db="EMBL/GenBank/DDBJ databases">
        <authorList>
            <person name="Lanie J.A."/>
            <person name="Ng W.-L."/>
            <person name="Kazmierczak K.M."/>
            <person name="Andrzejewski T.M."/>
            <person name="Davidsen T.M."/>
            <person name="Wayne K.J."/>
            <person name="Tettelin H."/>
            <person name="Glass J.I."/>
            <person name="Rusch D."/>
            <person name="Podicherti R."/>
            <person name="Tsui H.-C.T."/>
            <person name="Winkler M.E."/>
        </authorList>
    </citation>
    <scope>NUCLEOTIDE SEQUENCE</scope>
</reference>